<dbReference type="AlphaFoldDB" id="A0A0H2QZR3"/>
<dbReference type="Proteomes" id="UP000053477">
    <property type="component" value="Unassembled WGS sequence"/>
</dbReference>
<evidence type="ECO:0000313" key="2">
    <source>
        <dbReference type="Proteomes" id="UP000053477"/>
    </source>
</evidence>
<gene>
    <name evidence="1" type="ORF">SCHPADRAFT_740061</name>
</gene>
<dbReference type="EMBL" id="KQ086384">
    <property type="protein sequence ID" value="KLO05000.1"/>
    <property type="molecule type" value="Genomic_DNA"/>
</dbReference>
<protein>
    <submittedName>
        <fullName evidence="1">Uncharacterized protein</fullName>
    </submittedName>
</protein>
<reference evidence="1 2" key="1">
    <citation type="submission" date="2015-04" db="EMBL/GenBank/DDBJ databases">
        <title>Complete genome sequence of Schizopora paradoxa KUC8140, a cosmopolitan wood degrader in East Asia.</title>
        <authorList>
            <consortium name="DOE Joint Genome Institute"/>
            <person name="Min B."/>
            <person name="Park H."/>
            <person name="Jang Y."/>
            <person name="Kim J.-J."/>
            <person name="Kim K.H."/>
            <person name="Pangilinan J."/>
            <person name="Lipzen A."/>
            <person name="Riley R."/>
            <person name="Grigoriev I.V."/>
            <person name="Spatafora J.W."/>
            <person name="Choi I.-G."/>
        </authorList>
    </citation>
    <scope>NUCLEOTIDE SEQUENCE [LARGE SCALE GENOMIC DNA]</scope>
    <source>
        <strain evidence="1 2">KUC8140</strain>
    </source>
</reference>
<accession>A0A0H2QZR3</accession>
<name>A0A0H2QZR3_9AGAM</name>
<proteinExistence type="predicted"/>
<keyword evidence="2" id="KW-1185">Reference proteome</keyword>
<dbReference type="InParanoid" id="A0A0H2QZR3"/>
<organism evidence="1 2">
    <name type="scientific">Schizopora paradoxa</name>
    <dbReference type="NCBI Taxonomy" id="27342"/>
    <lineage>
        <taxon>Eukaryota</taxon>
        <taxon>Fungi</taxon>
        <taxon>Dikarya</taxon>
        <taxon>Basidiomycota</taxon>
        <taxon>Agaricomycotina</taxon>
        <taxon>Agaricomycetes</taxon>
        <taxon>Hymenochaetales</taxon>
        <taxon>Schizoporaceae</taxon>
        <taxon>Schizopora</taxon>
    </lineage>
</organism>
<evidence type="ECO:0000313" key="1">
    <source>
        <dbReference type="EMBL" id="KLO05000.1"/>
    </source>
</evidence>
<sequence>MSSLSPIDGYMSLVTKDNYLGILPHPPFAKVKTRSKNRFPCEECSRRRTRCVWIRSPKSVDANSQEGEGALADGLVTTNVCTPLCQACEKRGADKCRPRDVDVTSSRAHKRSGMITTLGGIEKGGRRRAPVGGSRFAVNGLNNITDGPLWTHSWSGPPYQTQASSTASLSTPFPPFYAPSQTFVPYPPTNGAQAGNLGGLRLDNVGGRLGVTPNQLFARPPAPPCVPELPEPAPMPQWLRAVSPLEPRETTADTTNFFVGF</sequence>